<feature type="region of interest" description="Disordered" evidence="1">
    <location>
        <begin position="14"/>
        <end position="37"/>
    </location>
</feature>
<protein>
    <submittedName>
        <fullName evidence="2">Uncharacterized protein</fullName>
    </submittedName>
</protein>
<accession>A0A2T4C1Q6</accession>
<keyword evidence="3" id="KW-1185">Reference proteome</keyword>
<organism evidence="2 3">
    <name type="scientific">Trichoderma longibrachiatum ATCC 18648</name>
    <dbReference type="NCBI Taxonomy" id="983965"/>
    <lineage>
        <taxon>Eukaryota</taxon>
        <taxon>Fungi</taxon>
        <taxon>Dikarya</taxon>
        <taxon>Ascomycota</taxon>
        <taxon>Pezizomycotina</taxon>
        <taxon>Sordariomycetes</taxon>
        <taxon>Hypocreomycetidae</taxon>
        <taxon>Hypocreales</taxon>
        <taxon>Hypocreaceae</taxon>
        <taxon>Trichoderma</taxon>
    </lineage>
</organism>
<gene>
    <name evidence="2" type="ORF">M440DRAFT_1274807</name>
</gene>
<evidence type="ECO:0000256" key="1">
    <source>
        <dbReference type="SAM" id="MobiDB-lite"/>
    </source>
</evidence>
<dbReference type="EMBL" id="KZ679134">
    <property type="protein sequence ID" value="PTB75445.1"/>
    <property type="molecule type" value="Genomic_DNA"/>
</dbReference>
<reference evidence="2 3" key="1">
    <citation type="submission" date="2016-07" db="EMBL/GenBank/DDBJ databases">
        <title>Multiple horizontal gene transfer events from other fungi enriched the ability of initially mycotrophic Trichoderma (Ascomycota) to feed on dead plant biomass.</title>
        <authorList>
            <consortium name="DOE Joint Genome Institute"/>
            <person name="Aerts A."/>
            <person name="Atanasova L."/>
            <person name="Chenthamara K."/>
            <person name="Zhang J."/>
            <person name="Grujic M."/>
            <person name="Henrissat B."/>
            <person name="Kuo A."/>
            <person name="Salamov A."/>
            <person name="Lipzen A."/>
            <person name="Labutti K."/>
            <person name="Barry K."/>
            <person name="Miao Y."/>
            <person name="Rahimi M.J."/>
            <person name="Shen Q."/>
            <person name="Grigoriev I.V."/>
            <person name="Kubicek C.P."/>
            <person name="Druzhinina I.S."/>
        </authorList>
    </citation>
    <scope>NUCLEOTIDE SEQUENCE [LARGE SCALE GENOMIC DNA]</scope>
    <source>
        <strain evidence="2 3">ATCC 18648</strain>
    </source>
</reference>
<dbReference type="AlphaFoldDB" id="A0A2T4C1Q6"/>
<sequence length="131" mass="15083">MYFDTLPPRLVRPSTDSFSYTRTRTHQHRELQEKTHRRTSTSTLAVTLWAWCPERPSSKPLGPGSLPRTRLANQAQYPFVPANQHGLQYSLTACVPYARASHDLFRGRVWCRHCAAGQRPVQVRVRVSVRL</sequence>
<name>A0A2T4C1Q6_TRILO</name>
<dbReference type="Proteomes" id="UP000240760">
    <property type="component" value="Unassembled WGS sequence"/>
</dbReference>
<evidence type="ECO:0000313" key="3">
    <source>
        <dbReference type="Proteomes" id="UP000240760"/>
    </source>
</evidence>
<evidence type="ECO:0000313" key="2">
    <source>
        <dbReference type="EMBL" id="PTB75445.1"/>
    </source>
</evidence>
<proteinExistence type="predicted"/>